<keyword evidence="3 6" id="KW-0731">Sigma factor</keyword>
<dbReference type="InterPro" id="IPR000838">
    <property type="entry name" value="RNA_pol_sigma70_ECF_CS"/>
</dbReference>
<dbReference type="SUPFAM" id="SSF88946">
    <property type="entry name" value="Sigma2 domain of RNA polymerase sigma factors"/>
    <property type="match status" value="1"/>
</dbReference>
<dbReference type="NCBIfam" id="TIGR02937">
    <property type="entry name" value="sigma70-ECF"/>
    <property type="match status" value="1"/>
</dbReference>
<evidence type="ECO:0000256" key="3">
    <source>
        <dbReference type="ARBA" id="ARBA00023082"/>
    </source>
</evidence>
<feature type="domain" description="RNA polymerase sigma-70 region 2" evidence="7">
    <location>
        <begin position="21"/>
        <end position="86"/>
    </location>
</feature>
<dbReference type="Gene3D" id="1.10.10.10">
    <property type="entry name" value="Winged helix-like DNA-binding domain superfamily/Winged helix DNA-binding domain"/>
    <property type="match status" value="1"/>
</dbReference>
<dbReference type="InterPro" id="IPR013324">
    <property type="entry name" value="RNA_pol_sigma_r3/r4-like"/>
</dbReference>
<dbReference type="Pfam" id="PF04542">
    <property type="entry name" value="Sigma70_r2"/>
    <property type="match status" value="1"/>
</dbReference>
<dbReference type="GO" id="GO:0016987">
    <property type="term" value="F:sigma factor activity"/>
    <property type="evidence" value="ECO:0007669"/>
    <property type="project" value="UniProtKB-KW"/>
</dbReference>
<dbReference type="NCBIfam" id="TIGR02985">
    <property type="entry name" value="Sig70_bacteroi1"/>
    <property type="match status" value="1"/>
</dbReference>
<feature type="domain" description="RNA polymerase sigma factor 70 region 4 type 2" evidence="8">
    <location>
        <begin position="119"/>
        <end position="168"/>
    </location>
</feature>
<proteinExistence type="inferred from homology"/>
<sequence>MNNEKLINRFIDGDKTAINDLYAEYSPRLYRFAMAYLKSESEVLDIVQEVFVNVWMNRNKLKKDSNLDAYLFTVAKNTIVSVFRKKLSEKDYLEHLKNKSITNSIDTESQFNYNQLSDKLNDLIEQLPPQRKKIYQLSKEQGLANKTIAAELGISIKTVEDHLSKASKFIKKNLTEYGFLALLFIDLFVNSK</sequence>
<organism evidence="9 10">
    <name type="scientific">Draconibacterium sediminis</name>
    <dbReference type="NCBI Taxonomy" id="1544798"/>
    <lineage>
        <taxon>Bacteria</taxon>
        <taxon>Pseudomonadati</taxon>
        <taxon>Bacteroidota</taxon>
        <taxon>Bacteroidia</taxon>
        <taxon>Marinilabiliales</taxon>
        <taxon>Prolixibacteraceae</taxon>
        <taxon>Draconibacterium</taxon>
    </lineage>
</organism>
<dbReference type="PROSITE" id="PS01063">
    <property type="entry name" value="SIGMA70_ECF"/>
    <property type="match status" value="1"/>
</dbReference>
<evidence type="ECO:0000259" key="7">
    <source>
        <dbReference type="Pfam" id="PF04542"/>
    </source>
</evidence>
<dbReference type="InterPro" id="IPR007627">
    <property type="entry name" value="RNA_pol_sigma70_r2"/>
</dbReference>
<dbReference type="Pfam" id="PF08281">
    <property type="entry name" value="Sigma70_r4_2"/>
    <property type="match status" value="1"/>
</dbReference>
<dbReference type="EMBL" id="JRHC01000001">
    <property type="protein sequence ID" value="KJF45265.1"/>
    <property type="molecule type" value="Genomic_DNA"/>
</dbReference>
<dbReference type="STRING" id="1544798.LH29_07745"/>
<comment type="similarity">
    <text evidence="1 6">Belongs to the sigma-70 factor family. ECF subfamily.</text>
</comment>
<dbReference type="PANTHER" id="PTHR43133:SF46">
    <property type="entry name" value="RNA POLYMERASE SIGMA-70 FACTOR ECF SUBFAMILY"/>
    <property type="match status" value="1"/>
</dbReference>
<dbReference type="RefSeq" id="WP_045027294.1">
    <property type="nucleotide sequence ID" value="NZ_JRHC01000001.1"/>
</dbReference>
<accession>A0A0D8JEE8</accession>
<name>A0A0D8JEE8_9BACT</name>
<dbReference type="InterPro" id="IPR036388">
    <property type="entry name" value="WH-like_DNA-bd_sf"/>
</dbReference>
<dbReference type="SUPFAM" id="SSF88659">
    <property type="entry name" value="Sigma3 and sigma4 domains of RNA polymerase sigma factors"/>
    <property type="match status" value="1"/>
</dbReference>
<evidence type="ECO:0000256" key="4">
    <source>
        <dbReference type="ARBA" id="ARBA00023125"/>
    </source>
</evidence>
<comment type="caution">
    <text evidence="9">The sequence shown here is derived from an EMBL/GenBank/DDBJ whole genome shotgun (WGS) entry which is preliminary data.</text>
</comment>
<dbReference type="InterPro" id="IPR013249">
    <property type="entry name" value="RNA_pol_sigma70_r4_t2"/>
</dbReference>
<dbReference type="InterPro" id="IPR039425">
    <property type="entry name" value="RNA_pol_sigma-70-like"/>
</dbReference>
<evidence type="ECO:0000256" key="5">
    <source>
        <dbReference type="ARBA" id="ARBA00023163"/>
    </source>
</evidence>
<evidence type="ECO:0000256" key="6">
    <source>
        <dbReference type="RuleBase" id="RU000716"/>
    </source>
</evidence>
<dbReference type="PANTHER" id="PTHR43133">
    <property type="entry name" value="RNA POLYMERASE ECF-TYPE SIGMA FACTO"/>
    <property type="match status" value="1"/>
</dbReference>
<evidence type="ECO:0000313" key="10">
    <source>
        <dbReference type="Proteomes" id="UP000032544"/>
    </source>
</evidence>
<keyword evidence="2 6" id="KW-0805">Transcription regulation</keyword>
<dbReference type="InterPro" id="IPR013325">
    <property type="entry name" value="RNA_pol_sigma_r2"/>
</dbReference>
<keyword evidence="4 6" id="KW-0238">DNA-binding</keyword>
<dbReference type="AlphaFoldDB" id="A0A0D8JEE8"/>
<gene>
    <name evidence="9" type="ORF">LH29_07745</name>
</gene>
<keyword evidence="5 6" id="KW-0804">Transcription</keyword>
<dbReference type="GO" id="GO:0003677">
    <property type="term" value="F:DNA binding"/>
    <property type="evidence" value="ECO:0007669"/>
    <property type="project" value="UniProtKB-KW"/>
</dbReference>
<dbReference type="OrthoDB" id="1342792at2"/>
<dbReference type="InterPro" id="IPR014284">
    <property type="entry name" value="RNA_pol_sigma-70_dom"/>
</dbReference>
<evidence type="ECO:0000259" key="8">
    <source>
        <dbReference type="Pfam" id="PF08281"/>
    </source>
</evidence>
<dbReference type="Proteomes" id="UP000032544">
    <property type="component" value="Unassembled WGS sequence"/>
</dbReference>
<dbReference type="GO" id="GO:0006352">
    <property type="term" value="P:DNA-templated transcription initiation"/>
    <property type="evidence" value="ECO:0007669"/>
    <property type="project" value="InterPro"/>
</dbReference>
<evidence type="ECO:0000256" key="2">
    <source>
        <dbReference type="ARBA" id="ARBA00023015"/>
    </source>
</evidence>
<evidence type="ECO:0000256" key="1">
    <source>
        <dbReference type="ARBA" id="ARBA00010641"/>
    </source>
</evidence>
<dbReference type="Gene3D" id="1.10.1740.10">
    <property type="match status" value="1"/>
</dbReference>
<evidence type="ECO:0000313" key="9">
    <source>
        <dbReference type="EMBL" id="KJF45265.1"/>
    </source>
</evidence>
<keyword evidence="10" id="KW-1185">Reference proteome</keyword>
<reference evidence="9 10" key="1">
    <citation type="submission" date="2014-09" db="EMBL/GenBank/DDBJ databases">
        <title>Draft Genome Sequence of Draconibacterium sp. JN14CK-3.</title>
        <authorList>
            <person name="Dong C."/>
            <person name="Lai Q."/>
            <person name="Shao Z."/>
        </authorList>
    </citation>
    <scope>NUCLEOTIDE SEQUENCE [LARGE SCALE GENOMIC DNA]</scope>
    <source>
        <strain evidence="9 10">JN14CK-3</strain>
    </source>
</reference>
<protein>
    <recommendedName>
        <fullName evidence="6">RNA polymerase sigma factor</fullName>
    </recommendedName>
</protein>
<dbReference type="InterPro" id="IPR014327">
    <property type="entry name" value="RNA_pol_sigma70_bacteroid"/>
</dbReference>